<proteinExistence type="predicted"/>
<gene>
    <name evidence="2" type="ORF">P4S50_00635</name>
</gene>
<accession>A0ABY8ECF0</accession>
<evidence type="ECO:0000256" key="1">
    <source>
        <dbReference type="SAM" id="SignalP"/>
    </source>
</evidence>
<evidence type="ECO:0008006" key="4">
    <source>
        <dbReference type="Google" id="ProtNLM"/>
    </source>
</evidence>
<dbReference type="EMBL" id="CP120733">
    <property type="protein sequence ID" value="WFD10611.1"/>
    <property type="molecule type" value="Genomic_DNA"/>
</dbReference>
<dbReference type="RefSeq" id="WP_277732578.1">
    <property type="nucleotide sequence ID" value="NZ_CP120733.1"/>
</dbReference>
<name>A0ABY8ECF0_9FIRM</name>
<organism evidence="2 3">
    <name type="scientific">Tepidibacter hydrothermalis</name>
    <dbReference type="NCBI Taxonomy" id="3036126"/>
    <lineage>
        <taxon>Bacteria</taxon>
        <taxon>Bacillati</taxon>
        <taxon>Bacillota</taxon>
        <taxon>Clostridia</taxon>
        <taxon>Peptostreptococcales</taxon>
        <taxon>Peptostreptococcaceae</taxon>
        <taxon>Tepidibacter</taxon>
    </lineage>
</organism>
<feature type="chain" id="PRO_5045583944" description="Lipoprotein" evidence="1">
    <location>
        <begin position="22"/>
        <end position="312"/>
    </location>
</feature>
<sequence length="312" mass="36017">MRKTISILLFFVLILSGCAKPEEKPSESTLPKEPKTLQTLQDNLLTIMAKIDLMPSINNALETRNKLMEISFQKEKELASISESRLPEKDKLKTPEDMEKDKVKLSSHIVDTCIYPSLLAEDVEDLNKLEKEPLKFKLEEYWLDINKDLVNIHKDWNSLQAGMSEISADDEYIKNFETNLNSLTDSIGQYNIFDSIVYCNNMTKYLSSFRQYFKTFTNNDIDIAKYSVRKAVLLSDMENYEEALKSVTSISELLTSKTEIYSKEKEKFAKLKYSIQSLEKSIENKNLKLVQINAPIVISNLNEFIQKETSEN</sequence>
<feature type="signal peptide" evidence="1">
    <location>
        <begin position="1"/>
        <end position="21"/>
    </location>
</feature>
<protein>
    <recommendedName>
        <fullName evidence="4">Lipoprotein</fullName>
    </recommendedName>
</protein>
<dbReference type="Proteomes" id="UP001222800">
    <property type="component" value="Chromosome"/>
</dbReference>
<evidence type="ECO:0000313" key="3">
    <source>
        <dbReference type="Proteomes" id="UP001222800"/>
    </source>
</evidence>
<evidence type="ECO:0000313" key="2">
    <source>
        <dbReference type="EMBL" id="WFD10611.1"/>
    </source>
</evidence>
<reference evidence="2 3" key="1">
    <citation type="submission" date="2023-03" db="EMBL/GenBank/DDBJ databases">
        <title>Complete genome sequence of Tepidibacter sp. SWIR-1, isolated from a deep-sea hydrothermal vent.</title>
        <authorList>
            <person name="Li X."/>
        </authorList>
    </citation>
    <scope>NUCLEOTIDE SEQUENCE [LARGE SCALE GENOMIC DNA]</scope>
    <source>
        <strain evidence="2 3">SWIR-1</strain>
    </source>
</reference>
<keyword evidence="1" id="KW-0732">Signal</keyword>
<keyword evidence="3" id="KW-1185">Reference proteome</keyword>
<dbReference type="PROSITE" id="PS51257">
    <property type="entry name" value="PROKAR_LIPOPROTEIN"/>
    <property type="match status" value="1"/>
</dbReference>